<keyword evidence="12" id="KW-1185">Reference proteome</keyword>
<dbReference type="CDD" id="cd04900">
    <property type="entry name" value="ACT_UUR-like_1"/>
    <property type="match status" value="1"/>
</dbReference>
<evidence type="ECO:0000256" key="8">
    <source>
        <dbReference type="HAMAP-Rule" id="MF_00277"/>
    </source>
</evidence>
<evidence type="ECO:0000256" key="1">
    <source>
        <dbReference type="ARBA" id="ARBA00022679"/>
    </source>
</evidence>
<evidence type="ECO:0000256" key="2">
    <source>
        <dbReference type="ARBA" id="ARBA00022695"/>
    </source>
</evidence>
<evidence type="ECO:0000256" key="5">
    <source>
        <dbReference type="ARBA" id="ARBA00022842"/>
    </source>
</evidence>
<keyword evidence="6 8" id="KW-0511">Multifunctional enzyme</keyword>
<dbReference type="InterPro" id="IPR043519">
    <property type="entry name" value="NT_sf"/>
</dbReference>
<sequence>MSLQPAYPILQPEMSIVELKQAITEFDTWLEQQISSCSIAEILQHRAQFFDILLNHLWQAFQFETDTISLNAVGGYGRKTLHPFSDIDICIIHDDDLSATDASTLSDFLTQLWDLGLDLGHAVRRLDDTYLACSEDVTIATTLLEIRHICGHENHQHQVISKLYGETVWSSEAFFVAKYDEQKGRHNKAQGTAFNIEPNLKNSPGGMRDIQTITWIARKHFSIDDLKDLRRLKFLTDDEYAELMECQNFIWRVRFALHQASNRPENRLLLQHQAEVARLQGFGDSGNIAIEKMMRQLFRAMKRIRELNLMLMAYFEREIVPQKKPDIIQINENFQIYNGQIHAENQDVFIDRSQIMSMFNYIAIHHEKVTGITPETLRLLRQVRRRLMGDLQDYQVCRELFVSLFKNPHGMGLAITLMHQHGILASYLPQWREVVGQMQFDLFHAYTVDEHTHKLLKNLYKLTQDTVPSDQKLAADIFERFQAKESILFAALFHDLAKGRGGDHSELGAVDAKLFAKFHGLKTSQQQLISWLVEQHLLMSITSQRMDIHDPEVVKTFAKSVGSITKLDALYCLTVADIQATNDDLWNDWKASLLTDLYFATRKALRNGLENVLQLRTVVREHKQEALGLINADETQLVAVNRLWKRLPLSFFSNAIPTEIAKYTLGILEHESAFEHQLSSSEENVTEPPSLIILDDSSVKGCSDVFVYTKDRPGLFISLFNTLSTLKISVNQAQISKTKDGYVVEAFKVLDFDGKPIFSDQRRKQVTKKLRQILDDNMSPPKNRPSRHTKNFDNKPTIEFIHSKKADRTLVHILALETHEFMGQIASAFRTLDLNIHSAAISTVGERADNVFALSNQHGAQLTELEQIELQEKLVKSITSTL</sequence>
<comment type="activity regulation">
    <text evidence="8">Uridylyltransferase (UTase) activity is inhibited by glutamine, while glutamine activates uridylyl-removing (UR) activity.</text>
</comment>
<dbReference type="Pfam" id="PF01909">
    <property type="entry name" value="NTP_transf_2"/>
    <property type="match status" value="1"/>
</dbReference>
<dbReference type="Pfam" id="PF01966">
    <property type="entry name" value="HD"/>
    <property type="match status" value="1"/>
</dbReference>
<comment type="function">
    <text evidence="8">Modifies, by uridylylation and deuridylylation, the PII regulatory proteins (GlnB and homologs), in response to the nitrogen status of the cell that GlnD senses through the glutamine level. Under low glutamine levels, catalyzes the conversion of the PII proteins and UTP to PII-UMP and PPi, while under higher glutamine levels, GlnD hydrolyzes PII-UMP to PII and UMP (deuridylylation). Thus, controls uridylylation state and activity of the PII proteins, and plays an important role in the regulation of nitrogen metabolism.</text>
</comment>
<dbReference type="Proteomes" id="UP001202134">
    <property type="component" value="Unassembled WGS sequence"/>
</dbReference>
<name>A0ABT0KJW3_9GAMM</name>
<evidence type="ECO:0000313" key="11">
    <source>
        <dbReference type="EMBL" id="MCL1043904.1"/>
    </source>
</evidence>
<dbReference type="InterPro" id="IPR013546">
    <property type="entry name" value="PII_UdlTrfase/GS_AdlTrfase"/>
</dbReference>
<dbReference type="CDD" id="cd00077">
    <property type="entry name" value="HDc"/>
    <property type="match status" value="1"/>
</dbReference>
<dbReference type="EC" id="2.7.7.59" evidence="8"/>
<dbReference type="Pfam" id="PF08335">
    <property type="entry name" value="GlnD_UR_UTase"/>
    <property type="match status" value="1"/>
</dbReference>
<dbReference type="EMBL" id="JAKIKU010000001">
    <property type="protein sequence ID" value="MCL1043904.1"/>
    <property type="molecule type" value="Genomic_DNA"/>
</dbReference>
<dbReference type="InterPro" id="IPR003607">
    <property type="entry name" value="HD/PDEase_dom"/>
</dbReference>
<organism evidence="11 12">
    <name type="scientific">Shewanella electrodiphila</name>
    <dbReference type="NCBI Taxonomy" id="934143"/>
    <lineage>
        <taxon>Bacteria</taxon>
        <taxon>Pseudomonadati</taxon>
        <taxon>Pseudomonadota</taxon>
        <taxon>Gammaproteobacteria</taxon>
        <taxon>Alteromonadales</taxon>
        <taxon>Shewanellaceae</taxon>
        <taxon>Shewanella</taxon>
    </lineage>
</organism>
<protein>
    <recommendedName>
        <fullName evidence="8">Bifunctional uridylyltransferase/uridylyl-removing enzyme</fullName>
        <shortName evidence="8">UTase/UR</shortName>
    </recommendedName>
    <alternativeName>
        <fullName evidence="8">Bifunctional [protein-PII] modification enzyme</fullName>
    </alternativeName>
    <alternativeName>
        <fullName evidence="8">Bifunctional nitrogen sensor protein</fullName>
    </alternativeName>
    <domain>
        <recommendedName>
            <fullName evidence="8">[Protein-PII] uridylyltransferase</fullName>
            <shortName evidence="8">PII uridylyltransferase</shortName>
            <shortName evidence="8">UTase</shortName>
            <ecNumber evidence="8">2.7.7.59</ecNumber>
        </recommendedName>
    </domain>
    <domain>
        <recommendedName>
            <fullName evidence="8">[Protein-PII]-UMP uridylyl-removing enzyme</fullName>
            <shortName evidence="8">UR</shortName>
            <ecNumber evidence="8">3.1.4.-</ecNumber>
        </recommendedName>
    </domain>
</protein>
<dbReference type="PANTHER" id="PTHR47320">
    <property type="entry name" value="BIFUNCTIONAL URIDYLYLTRANSFERASE/URIDYLYL-REMOVING ENZYME"/>
    <property type="match status" value="1"/>
</dbReference>
<dbReference type="PROSITE" id="PS51831">
    <property type="entry name" value="HD"/>
    <property type="match status" value="1"/>
</dbReference>
<comment type="caution">
    <text evidence="8">Lacks conserved residue(s) required for the propagation of feature annotation.</text>
</comment>
<dbReference type="SUPFAM" id="SSF81301">
    <property type="entry name" value="Nucleotidyltransferase"/>
    <property type="match status" value="1"/>
</dbReference>
<dbReference type="HAMAP" id="MF_00277">
    <property type="entry name" value="PII_uridylyl_transf"/>
    <property type="match status" value="1"/>
</dbReference>
<evidence type="ECO:0000256" key="3">
    <source>
        <dbReference type="ARBA" id="ARBA00022737"/>
    </source>
</evidence>
<comment type="domain">
    <text evidence="8">Has four distinct domains: an N-terminal nucleotidyltransferase (NT) domain responsible for UTase activity, a central HD domain that encodes UR activity, and two C-terminal ACT domains that seem to have a role in glutamine sensing.</text>
</comment>
<dbReference type="PROSITE" id="PS51671">
    <property type="entry name" value="ACT"/>
    <property type="match status" value="1"/>
</dbReference>
<dbReference type="SMART" id="SM00471">
    <property type="entry name" value="HDc"/>
    <property type="match status" value="1"/>
</dbReference>
<comment type="catalytic activity">
    <reaction evidence="7">
        <text>guanosine 3',5'-bis(diphosphate) + H2O = GDP + diphosphate + H(+)</text>
        <dbReference type="Rhea" id="RHEA:14253"/>
        <dbReference type="ChEBI" id="CHEBI:15377"/>
        <dbReference type="ChEBI" id="CHEBI:15378"/>
        <dbReference type="ChEBI" id="CHEBI:33019"/>
        <dbReference type="ChEBI" id="CHEBI:58189"/>
        <dbReference type="ChEBI" id="CHEBI:77828"/>
        <dbReference type="EC" id="3.1.7.2"/>
    </reaction>
</comment>
<evidence type="ECO:0000259" key="10">
    <source>
        <dbReference type="PROSITE" id="PS51831"/>
    </source>
</evidence>
<dbReference type="NCBIfam" id="TIGR01693">
    <property type="entry name" value="UTase_glnD"/>
    <property type="match status" value="1"/>
</dbReference>
<dbReference type="PIRSF" id="PIRSF006288">
    <property type="entry name" value="PII_uridyltransf"/>
    <property type="match status" value="1"/>
</dbReference>
<feature type="domain" description="ACT" evidence="9">
    <location>
        <begin position="704"/>
        <end position="786"/>
    </location>
</feature>
<feature type="domain" description="HD" evidence="10">
    <location>
        <begin position="448"/>
        <end position="570"/>
    </location>
</feature>
<dbReference type="EC" id="3.1.4.-" evidence="8"/>
<dbReference type="InterPro" id="IPR010043">
    <property type="entry name" value="UTase/UR"/>
</dbReference>
<comment type="caution">
    <text evidence="11">The sequence shown here is derived from an EMBL/GenBank/DDBJ whole genome shotgun (WGS) entry which is preliminary data.</text>
</comment>
<dbReference type="SUPFAM" id="SSF81593">
    <property type="entry name" value="Nucleotidyltransferase substrate binding subunit/domain"/>
    <property type="match status" value="1"/>
</dbReference>
<evidence type="ECO:0000256" key="4">
    <source>
        <dbReference type="ARBA" id="ARBA00022801"/>
    </source>
</evidence>
<reference evidence="11 12" key="1">
    <citation type="submission" date="2022-01" db="EMBL/GenBank/DDBJ databases">
        <title>Whole genome-based taxonomy of the Shewanellaceae.</title>
        <authorList>
            <person name="Martin-Rodriguez A.J."/>
        </authorList>
    </citation>
    <scope>NUCLEOTIDE SEQUENCE [LARGE SCALE GENOMIC DNA]</scope>
    <source>
        <strain evidence="11 12">DSM 24955</strain>
    </source>
</reference>
<keyword evidence="3" id="KW-0677">Repeat</keyword>
<keyword evidence="5 8" id="KW-0460">Magnesium</keyword>
<dbReference type="Gene3D" id="1.10.3090.10">
    <property type="entry name" value="cca-adding enzyme, domain 2"/>
    <property type="match status" value="1"/>
</dbReference>
<dbReference type="RefSeq" id="WP_248954463.1">
    <property type="nucleotide sequence ID" value="NZ_JAKIKU010000001.1"/>
</dbReference>
<feature type="region of interest" description="Uridylyltransferase" evidence="8">
    <location>
        <begin position="1"/>
        <end position="329"/>
    </location>
</feature>
<comment type="catalytic activity">
    <reaction evidence="8">
        <text>[protein-PII]-uridylyl-L-tyrosine + H2O = [protein-PII]-L-tyrosine + UMP + H(+)</text>
        <dbReference type="Rhea" id="RHEA:48600"/>
        <dbReference type="Rhea" id="RHEA-COMP:12147"/>
        <dbReference type="Rhea" id="RHEA-COMP:12148"/>
        <dbReference type="ChEBI" id="CHEBI:15377"/>
        <dbReference type="ChEBI" id="CHEBI:15378"/>
        <dbReference type="ChEBI" id="CHEBI:46858"/>
        <dbReference type="ChEBI" id="CHEBI:57865"/>
        <dbReference type="ChEBI" id="CHEBI:90602"/>
    </reaction>
</comment>
<keyword evidence="4 8" id="KW-0378">Hydrolase</keyword>
<keyword evidence="1 8" id="KW-0808">Transferase</keyword>
<comment type="catalytic activity">
    <reaction evidence="8">
        <text>[protein-PII]-L-tyrosine + UTP = [protein-PII]-uridylyl-L-tyrosine + diphosphate</text>
        <dbReference type="Rhea" id="RHEA:13673"/>
        <dbReference type="Rhea" id="RHEA-COMP:12147"/>
        <dbReference type="Rhea" id="RHEA-COMP:12148"/>
        <dbReference type="ChEBI" id="CHEBI:33019"/>
        <dbReference type="ChEBI" id="CHEBI:46398"/>
        <dbReference type="ChEBI" id="CHEBI:46858"/>
        <dbReference type="ChEBI" id="CHEBI:90602"/>
        <dbReference type="EC" id="2.7.7.59"/>
    </reaction>
</comment>
<evidence type="ECO:0000256" key="6">
    <source>
        <dbReference type="ARBA" id="ARBA00023268"/>
    </source>
</evidence>
<evidence type="ECO:0000259" key="9">
    <source>
        <dbReference type="PROSITE" id="PS51671"/>
    </source>
</evidence>
<dbReference type="InterPro" id="IPR002912">
    <property type="entry name" value="ACT_dom"/>
</dbReference>
<comment type="cofactor">
    <cofactor evidence="8">
        <name>Mg(2+)</name>
        <dbReference type="ChEBI" id="CHEBI:18420"/>
    </cofactor>
</comment>
<proteinExistence type="inferred from homology"/>
<dbReference type="GO" id="GO:0008773">
    <property type="term" value="F:[protein-PII] uridylyltransferase activity"/>
    <property type="evidence" value="ECO:0007669"/>
    <property type="project" value="UniProtKB-EC"/>
</dbReference>
<gene>
    <name evidence="8 11" type="primary">glnD</name>
    <name evidence="11" type="ORF">L2737_00970</name>
</gene>
<dbReference type="InterPro" id="IPR002934">
    <property type="entry name" value="Polymerase_NTP_transf_dom"/>
</dbReference>
<keyword evidence="2 8" id="KW-0548">Nucleotidyltransferase</keyword>
<evidence type="ECO:0000313" key="12">
    <source>
        <dbReference type="Proteomes" id="UP001202134"/>
    </source>
</evidence>
<comment type="similarity">
    <text evidence="8">Belongs to the GlnD family.</text>
</comment>
<dbReference type="PANTHER" id="PTHR47320:SF1">
    <property type="entry name" value="BIFUNCTIONAL URIDYLYLTRANSFERASE_URIDYLYL-REMOVING ENZYME"/>
    <property type="match status" value="1"/>
</dbReference>
<evidence type="ECO:0000256" key="7">
    <source>
        <dbReference type="ARBA" id="ARBA00047968"/>
    </source>
</evidence>
<dbReference type="InterPro" id="IPR006674">
    <property type="entry name" value="HD_domain"/>
</dbReference>
<accession>A0ABT0KJW3</accession>
<dbReference type="SUPFAM" id="SSF109604">
    <property type="entry name" value="HD-domain/PDEase-like"/>
    <property type="match status" value="1"/>
</dbReference>